<reference evidence="2" key="1">
    <citation type="journal article" date="2020" name="Nature">
        <title>Giant virus diversity and host interactions through global metagenomics.</title>
        <authorList>
            <person name="Schulz F."/>
            <person name="Roux S."/>
            <person name="Paez-Espino D."/>
            <person name="Jungbluth S."/>
            <person name="Walsh D.A."/>
            <person name="Denef V.J."/>
            <person name="McMahon K.D."/>
            <person name="Konstantinidis K.T."/>
            <person name="Eloe-Fadrosh E.A."/>
            <person name="Kyrpides N.C."/>
            <person name="Woyke T."/>
        </authorList>
    </citation>
    <scope>NUCLEOTIDE SEQUENCE</scope>
    <source>
        <strain evidence="2">GVMAG-M-3300023179-116</strain>
    </source>
</reference>
<accession>A0A6C0E3F5</accession>
<keyword evidence="1" id="KW-1133">Transmembrane helix</keyword>
<organism evidence="2">
    <name type="scientific">viral metagenome</name>
    <dbReference type="NCBI Taxonomy" id="1070528"/>
    <lineage>
        <taxon>unclassified sequences</taxon>
        <taxon>metagenomes</taxon>
        <taxon>organismal metagenomes</taxon>
    </lineage>
</organism>
<dbReference type="AlphaFoldDB" id="A0A6C0E3F5"/>
<sequence length="87" mass="9349">MELSIFAIVIIIIIGILLLYLLSVFICVVLCGGGSRVYNESVNVIDNSDNTIIVSVQVVKIVPIVEVDSMLQIDDTISCGIPEANVV</sequence>
<protein>
    <submittedName>
        <fullName evidence="2">Uncharacterized protein</fullName>
    </submittedName>
</protein>
<name>A0A6C0E3F5_9ZZZZ</name>
<proteinExistence type="predicted"/>
<evidence type="ECO:0000256" key="1">
    <source>
        <dbReference type="SAM" id="Phobius"/>
    </source>
</evidence>
<keyword evidence="1" id="KW-0472">Membrane</keyword>
<evidence type="ECO:0000313" key="2">
    <source>
        <dbReference type="EMBL" id="QHT23574.1"/>
    </source>
</evidence>
<feature type="transmembrane region" description="Helical" evidence="1">
    <location>
        <begin position="6"/>
        <end position="31"/>
    </location>
</feature>
<dbReference type="EMBL" id="MN739732">
    <property type="protein sequence ID" value="QHT23574.1"/>
    <property type="molecule type" value="Genomic_DNA"/>
</dbReference>
<keyword evidence="1" id="KW-0812">Transmembrane</keyword>